<organism evidence="1">
    <name type="scientific">freshwater metagenome</name>
    <dbReference type="NCBI Taxonomy" id="449393"/>
    <lineage>
        <taxon>unclassified sequences</taxon>
        <taxon>metagenomes</taxon>
        <taxon>ecological metagenomes</taxon>
    </lineage>
</organism>
<evidence type="ECO:0000313" key="1">
    <source>
        <dbReference type="EMBL" id="CAB4882789.1"/>
    </source>
</evidence>
<protein>
    <submittedName>
        <fullName evidence="1">Unannotated protein</fullName>
    </submittedName>
</protein>
<proteinExistence type="predicted"/>
<sequence>MLQNATSTLVTAAAHHPGATVGGVPMSQIIKAAAAPARRCGYTDQAKQIAVAAMAASIKTN</sequence>
<accession>A0A6J7ERQ7</accession>
<dbReference type="EMBL" id="CAFBLU010000052">
    <property type="protein sequence ID" value="CAB4882789.1"/>
    <property type="molecule type" value="Genomic_DNA"/>
</dbReference>
<name>A0A6J7ERQ7_9ZZZZ</name>
<dbReference type="AlphaFoldDB" id="A0A6J7ERQ7"/>
<reference evidence="1" key="1">
    <citation type="submission" date="2020-05" db="EMBL/GenBank/DDBJ databases">
        <authorList>
            <person name="Chiriac C."/>
            <person name="Salcher M."/>
            <person name="Ghai R."/>
            <person name="Kavagutti S V."/>
        </authorList>
    </citation>
    <scope>NUCLEOTIDE SEQUENCE</scope>
</reference>
<gene>
    <name evidence="1" type="ORF">UFOPK3444_01606</name>
</gene>